<dbReference type="EMBL" id="RCML01001601">
    <property type="protein sequence ID" value="KAG2961472.1"/>
    <property type="molecule type" value="Genomic_DNA"/>
</dbReference>
<evidence type="ECO:0000313" key="3">
    <source>
        <dbReference type="EMBL" id="KAG2897758.1"/>
    </source>
</evidence>
<feature type="compositionally biased region" description="Polar residues" evidence="1">
    <location>
        <begin position="407"/>
        <end position="422"/>
    </location>
</feature>
<feature type="compositionally biased region" description="Low complexity" evidence="1">
    <location>
        <begin position="353"/>
        <end position="366"/>
    </location>
</feature>
<evidence type="ECO:0000256" key="1">
    <source>
        <dbReference type="SAM" id="MobiDB-lite"/>
    </source>
</evidence>
<feature type="compositionally biased region" description="Polar residues" evidence="1">
    <location>
        <begin position="155"/>
        <end position="168"/>
    </location>
</feature>
<accession>A0A8T1LIC9</accession>
<feature type="compositionally biased region" description="Low complexity" evidence="1">
    <location>
        <begin position="29"/>
        <end position="41"/>
    </location>
</feature>
<feature type="compositionally biased region" description="Basic and acidic residues" evidence="1">
    <location>
        <begin position="447"/>
        <end position="463"/>
    </location>
</feature>
<feature type="compositionally biased region" description="Acidic residues" evidence="1">
    <location>
        <begin position="88"/>
        <end position="101"/>
    </location>
</feature>
<feature type="compositionally biased region" description="Pro residues" evidence="1">
    <location>
        <begin position="553"/>
        <end position="565"/>
    </location>
</feature>
<organism evidence="2 5">
    <name type="scientific">Phytophthora cactorum</name>
    <dbReference type="NCBI Taxonomy" id="29920"/>
    <lineage>
        <taxon>Eukaryota</taxon>
        <taxon>Sar</taxon>
        <taxon>Stramenopiles</taxon>
        <taxon>Oomycota</taxon>
        <taxon>Peronosporomycetes</taxon>
        <taxon>Peronosporales</taxon>
        <taxon>Peronosporaceae</taxon>
        <taxon>Phytophthora</taxon>
    </lineage>
</organism>
<dbReference type="VEuPathDB" id="FungiDB:PC110_g19740"/>
<evidence type="ECO:0000313" key="4">
    <source>
        <dbReference type="EMBL" id="KAG2961472.1"/>
    </source>
</evidence>
<feature type="region of interest" description="Disordered" evidence="1">
    <location>
        <begin position="314"/>
        <end position="463"/>
    </location>
</feature>
<evidence type="ECO:0000313" key="5">
    <source>
        <dbReference type="Proteomes" id="UP000735874"/>
    </source>
</evidence>
<proteinExistence type="predicted"/>
<dbReference type="EMBL" id="RCMG01000086">
    <property type="protein sequence ID" value="KAG2864171.1"/>
    <property type="molecule type" value="Genomic_DNA"/>
</dbReference>
<sequence>MPHTPRQDHDQKSSPRSAEQAPRSHRDNAPAPSAPRSRTAPVLRLSVVGYHLEHRRRLNTPSTGRQTAESKAPDSSEPRSPPRGNDLLFEELEEGQGDYEESVSPPRRVLRTPNPFAERYNPVRALRDAPPLTSRYEKDRRDPNVITNDLDDAQSRQLSTEPSSQRSNRPVARPLTHPSRCDYGFQPLDPAETARRAALQLLDTYVCGPSAATADQQVRRHTLRERFLTQQVTAPQEYRERLQQQLHGQPVPATRTVPVVVRPGEATTAYEAQFQNWVERARRLPSYEALRASFSETDIRRERRLRLDFAKLKARRQLPGPRPQHHEAPPPPAPAASTTAHVHEPAAPATGQSLSSAADLSSTRSSGGKRSAPGDAVARRDGALATDVPGHKRQRRLCNPAGGEPQTPMSSVNEGNLATSQDIGYDPGDDAAPQGVPRDSGAHHARRAEPAEDEPRLDPRAASHHDVIVLDQRVRSLSTFVHDASHARLAEDLEEMHRRVDWFEAPSALQNRVVDLERQVAQLQGQLDLLLRLQPYTPRPVAPPLAVVQPPVAQLPPVDPAPAPQRSPEQGPGTA</sequence>
<feature type="compositionally biased region" description="Basic and acidic residues" evidence="1">
    <location>
        <begin position="1"/>
        <end position="13"/>
    </location>
</feature>
<reference evidence="2" key="1">
    <citation type="submission" date="2018-10" db="EMBL/GenBank/DDBJ databases">
        <title>Effector identification in a new, highly contiguous assembly of the strawberry crown rot pathogen Phytophthora cactorum.</title>
        <authorList>
            <person name="Armitage A.D."/>
            <person name="Nellist C.F."/>
            <person name="Bates H."/>
            <person name="Vickerstaff R.J."/>
            <person name="Harrison R.J."/>
        </authorList>
    </citation>
    <scope>NUCLEOTIDE SEQUENCE</scope>
    <source>
        <strain evidence="2">15-7</strain>
        <strain evidence="3">4040</strain>
        <strain evidence="4">P415</strain>
    </source>
</reference>
<dbReference type="AlphaFoldDB" id="A0A8T1LIC9"/>
<feature type="region of interest" description="Disordered" evidence="1">
    <location>
        <begin position="1"/>
        <end position="180"/>
    </location>
</feature>
<dbReference type="Proteomes" id="UP000735874">
    <property type="component" value="Unassembled WGS sequence"/>
</dbReference>
<dbReference type="Proteomes" id="UP000736787">
    <property type="component" value="Unassembled WGS sequence"/>
</dbReference>
<dbReference type="VEuPathDB" id="FungiDB:PC110_g20119"/>
<dbReference type="EMBL" id="RCMK01001288">
    <property type="protein sequence ID" value="KAG2897758.1"/>
    <property type="molecule type" value="Genomic_DNA"/>
</dbReference>
<feature type="region of interest" description="Disordered" evidence="1">
    <location>
        <begin position="541"/>
        <end position="575"/>
    </location>
</feature>
<name>A0A8T1LIC9_9STRA</name>
<protein>
    <submittedName>
        <fullName evidence="2">Uncharacterized protein</fullName>
    </submittedName>
</protein>
<evidence type="ECO:0000313" key="2">
    <source>
        <dbReference type="EMBL" id="KAG2864171.1"/>
    </source>
</evidence>
<comment type="caution">
    <text evidence="2">The sequence shown here is derived from an EMBL/GenBank/DDBJ whole genome shotgun (WGS) entry which is preliminary data.</text>
</comment>
<gene>
    <name evidence="2" type="ORF">PC113_g4820</name>
    <name evidence="3" type="ORF">PC117_g22733</name>
    <name evidence="4" type="ORF">PC118_g21955</name>
</gene>
<dbReference type="Proteomes" id="UP000697107">
    <property type="component" value="Unassembled WGS sequence"/>
</dbReference>
<feature type="compositionally biased region" description="Polar residues" evidence="1">
    <location>
        <begin position="59"/>
        <end position="69"/>
    </location>
</feature>